<proteinExistence type="predicted"/>
<dbReference type="EMBL" id="KN121817">
    <property type="protein sequence ID" value="KFO35386.1"/>
    <property type="molecule type" value="Genomic_DNA"/>
</dbReference>
<dbReference type="Proteomes" id="UP000028990">
    <property type="component" value="Unassembled WGS sequence"/>
</dbReference>
<sequence length="118" mass="12472">MSIGSFKFARTGLTLSLDSKPLMGNRLSELPWNLALSSTALPRASPRKAVWPAGGAVDSGRWHAQAQSTSLSTAKKPGLSKNALPSGSARFHIFPRVTPDSPGFFRNNAASIALTLPV</sequence>
<evidence type="ECO:0000313" key="2">
    <source>
        <dbReference type="Proteomes" id="UP000028990"/>
    </source>
</evidence>
<accession>A0A091EIR7</accession>
<keyword evidence="2" id="KW-1185">Reference proteome</keyword>
<name>A0A091EIR7_FUKDA</name>
<dbReference type="AlphaFoldDB" id="A0A091EIR7"/>
<evidence type="ECO:0000313" key="1">
    <source>
        <dbReference type="EMBL" id="KFO35386.1"/>
    </source>
</evidence>
<gene>
    <name evidence="1" type="ORF">H920_03259</name>
</gene>
<reference evidence="1 2" key="1">
    <citation type="submission" date="2013-11" db="EMBL/GenBank/DDBJ databases">
        <title>The Damaraland mole rat (Fukomys damarensis) genome and evolution of African mole rats.</title>
        <authorList>
            <person name="Gladyshev V.N."/>
            <person name="Fang X."/>
        </authorList>
    </citation>
    <scope>NUCLEOTIDE SEQUENCE [LARGE SCALE GENOMIC DNA]</scope>
    <source>
        <tissue evidence="1">Liver</tissue>
    </source>
</reference>
<organism evidence="1 2">
    <name type="scientific">Fukomys damarensis</name>
    <name type="common">Damaraland mole rat</name>
    <name type="synonym">Cryptomys damarensis</name>
    <dbReference type="NCBI Taxonomy" id="885580"/>
    <lineage>
        <taxon>Eukaryota</taxon>
        <taxon>Metazoa</taxon>
        <taxon>Chordata</taxon>
        <taxon>Craniata</taxon>
        <taxon>Vertebrata</taxon>
        <taxon>Euteleostomi</taxon>
        <taxon>Mammalia</taxon>
        <taxon>Eutheria</taxon>
        <taxon>Euarchontoglires</taxon>
        <taxon>Glires</taxon>
        <taxon>Rodentia</taxon>
        <taxon>Hystricomorpha</taxon>
        <taxon>Bathyergidae</taxon>
        <taxon>Fukomys</taxon>
    </lineage>
</organism>
<protein>
    <submittedName>
        <fullName evidence="1">Uncharacterized protein</fullName>
    </submittedName>
</protein>